<evidence type="ECO:0000259" key="7">
    <source>
        <dbReference type="Pfam" id="PF02272"/>
    </source>
</evidence>
<comment type="similarity">
    <text evidence="1">Belongs to the RecJ family.</text>
</comment>
<proteinExistence type="inferred from homology"/>
<evidence type="ECO:0000256" key="2">
    <source>
        <dbReference type="ARBA" id="ARBA00019841"/>
    </source>
</evidence>
<dbReference type="EMBL" id="LCJB01000019">
    <property type="protein sequence ID" value="KKT71351.1"/>
    <property type="molecule type" value="Genomic_DNA"/>
</dbReference>
<evidence type="ECO:0000259" key="8">
    <source>
        <dbReference type="Pfam" id="PF17768"/>
    </source>
</evidence>
<evidence type="ECO:0000313" key="10">
    <source>
        <dbReference type="Proteomes" id="UP000034154"/>
    </source>
</evidence>
<sequence length="587" mass="64702">MNNKKWRLAEIVPEEFVRVFPELLPVLAQLLWNRGIKTRAEVEVFLEPDWSRDTHDPFLFQQMRPAVDRVFLALEKGQVITIHGDYDADGVCGTAVMFSTLRDICRGLKFDEKKLTTYIPHREREGYGLFPATADHLHEHEKTNLLITVDCGISNADAVARARELGMDTIICDHHAVPEVLPEALILHSQVPGELYPNKVMCGAAVAFKLASALIIEARRRGANFSEGYEKWLLDLVAIATVTDIMPLFGENRVLETYGLTVLKKTRRLGLKKLLVAAGVKNNAIDSWTIGFQIGPRLNAAGRMDHADPAFRLLVSEDEQEAEFLASELQAANVTRQKRSNEIYKEALAQIGEPGDQKILIAAGEGWPAGLVGLVAGKISNNYSRPVIIAAKDGDKFTGSGRSIPGFDVTAALTKASVFLDRFGGHPQACGFSATTEEKFKQAMEVVVAEAEKILKPEDLVPEILIDAEIPLKAADWDLELAISKMAPFGEGNRSPIFVSRGLQIVSFETMGLEGKHLRLSVRDLGEGIIKKMIAFGFGSLTPDLRIGTSLDVAYEIGVNEWNGDRELQLKVVDLKITASTTNLNRP</sequence>
<dbReference type="GO" id="GO:0006310">
    <property type="term" value="P:DNA recombination"/>
    <property type="evidence" value="ECO:0007669"/>
    <property type="project" value="InterPro"/>
</dbReference>
<dbReference type="AlphaFoldDB" id="A0A0G1JIA0"/>
<dbReference type="GO" id="GO:0008409">
    <property type="term" value="F:5'-3' exonuclease activity"/>
    <property type="evidence" value="ECO:0007669"/>
    <property type="project" value="InterPro"/>
</dbReference>
<keyword evidence="5 9" id="KW-0269">Exonuclease</keyword>
<evidence type="ECO:0000256" key="3">
    <source>
        <dbReference type="ARBA" id="ARBA00022722"/>
    </source>
</evidence>
<evidence type="ECO:0000256" key="5">
    <source>
        <dbReference type="ARBA" id="ARBA00022839"/>
    </source>
</evidence>
<evidence type="ECO:0000256" key="1">
    <source>
        <dbReference type="ARBA" id="ARBA00005915"/>
    </source>
</evidence>
<evidence type="ECO:0000259" key="6">
    <source>
        <dbReference type="Pfam" id="PF01368"/>
    </source>
</evidence>
<dbReference type="PANTHER" id="PTHR30255:SF2">
    <property type="entry name" value="SINGLE-STRANDED-DNA-SPECIFIC EXONUCLEASE RECJ"/>
    <property type="match status" value="1"/>
</dbReference>
<gene>
    <name evidence="9" type="ORF">UW63_C0019G0006</name>
</gene>
<accession>A0A0G1JIA0</accession>
<dbReference type="NCBIfam" id="TIGR00644">
    <property type="entry name" value="recJ"/>
    <property type="match status" value="1"/>
</dbReference>
<feature type="domain" description="DHHA1" evidence="7">
    <location>
        <begin position="356"/>
        <end position="450"/>
    </location>
</feature>
<dbReference type="PANTHER" id="PTHR30255">
    <property type="entry name" value="SINGLE-STRANDED-DNA-SPECIFIC EXONUCLEASE RECJ"/>
    <property type="match status" value="1"/>
</dbReference>
<comment type="caution">
    <text evidence="9">The sequence shown here is derived from an EMBL/GenBank/DDBJ whole genome shotgun (WGS) entry which is preliminary data.</text>
</comment>
<keyword evidence="4" id="KW-0378">Hydrolase</keyword>
<reference evidence="9 10" key="1">
    <citation type="journal article" date="2015" name="Nature">
        <title>rRNA introns, odd ribosomes, and small enigmatic genomes across a large radiation of phyla.</title>
        <authorList>
            <person name="Brown C.T."/>
            <person name="Hug L.A."/>
            <person name="Thomas B.C."/>
            <person name="Sharon I."/>
            <person name="Castelle C.J."/>
            <person name="Singh A."/>
            <person name="Wilkins M.J."/>
            <person name="Williams K.H."/>
            <person name="Banfield J.F."/>
        </authorList>
    </citation>
    <scope>NUCLEOTIDE SEQUENCE [LARGE SCALE GENOMIC DNA]</scope>
</reference>
<dbReference type="InterPro" id="IPR041122">
    <property type="entry name" value="RecJ_OB"/>
</dbReference>
<dbReference type="Proteomes" id="UP000034154">
    <property type="component" value="Unassembled WGS sequence"/>
</dbReference>
<dbReference type="GO" id="GO:0006281">
    <property type="term" value="P:DNA repair"/>
    <property type="evidence" value="ECO:0007669"/>
    <property type="project" value="InterPro"/>
</dbReference>
<keyword evidence="3" id="KW-0540">Nuclease</keyword>
<dbReference type="Gene3D" id="3.90.1640.30">
    <property type="match status" value="1"/>
</dbReference>
<dbReference type="InterPro" id="IPR051673">
    <property type="entry name" value="SSDNA_exonuclease_RecJ"/>
</dbReference>
<evidence type="ECO:0000313" key="9">
    <source>
        <dbReference type="EMBL" id="KKT71351.1"/>
    </source>
</evidence>
<dbReference type="InterPro" id="IPR004610">
    <property type="entry name" value="RecJ"/>
</dbReference>
<evidence type="ECO:0000256" key="4">
    <source>
        <dbReference type="ARBA" id="ARBA00022801"/>
    </source>
</evidence>
<dbReference type="PATRIC" id="fig|1619000.3.peg.377"/>
<dbReference type="InterPro" id="IPR003156">
    <property type="entry name" value="DHHA1_dom"/>
</dbReference>
<dbReference type="InterPro" id="IPR001667">
    <property type="entry name" value="DDH_dom"/>
</dbReference>
<name>A0A0G1JIA0_9BACT</name>
<feature type="domain" description="DDH" evidence="6">
    <location>
        <begin position="80"/>
        <end position="241"/>
    </location>
</feature>
<feature type="domain" description="RecJ OB" evidence="8">
    <location>
        <begin position="466"/>
        <end position="574"/>
    </location>
</feature>
<dbReference type="SUPFAM" id="SSF64182">
    <property type="entry name" value="DHH phosphoesterases"/>
    <property type="match status" value="1"/>
</dbReference>
<dbReference type="Pfam" id="PF01368">
    <property type="entry name" value="DHH"/>
    <property type="match status" value="1"/>
</dbReference>
<protein>
    <recommendedName>
        <fullName evidence="2">Single-stranded-DNA-specific exonuclease RecJ</fullName>
    </recommendedName>
</protein>
<organism evidence="9 10">
    <name type="scientific">Candidatus Uhrbacteria bacterium GW2011_GWF2_44_350</name>
    <dbReference type="NCBI Taxonomy" id="1619000"/>
    <lineage>
        <taxon>Bacteria</taxon>
        <taxon>Candidatus Uhriibacteriota</taxon>
    </lineage>
</organism>
<dbReference type="Pfam" id="PF02272">
    <property type="entry name" value="DHHA1"/>
    <property type="match status" value="1"/>
</dbReference>
<dbReference type="Gene3D" id="2.40.50.460">
    <property type="match status" value="1"/>
</dbReference>
<dbReference type="Pfam" id="PF17768">
    <property type="entry name" value="RecJ_OB"/>
    <property type="match status" value="1"/>
</dbReference>
<dbReference type="InterPro" id="IPR038763">
    <property type="entry name" value="DHH_sf"/>
</dbReference>
<dbReference type="GO" id="GO:0003676">
    <property type="term" value="F:nucleic acid binding"/>
    <property type="evidence" value="ECO:0007669"/>
    <property type="project" value="InterPro"/>
</dbReference>